<keyword evidence="9" id="KW-0732">Signal</keyword>
<evidence type="ECO:0000256" key="9">
    <source>
        <dbReference type="ARBA" id="ARBA00022729"/>
    </source>
</evidence>
<evidence type="ECO:0000256" key="5">
    <source>
        <dbReference type="ARBA" id="ARBA00022448"/>
    </source>
</evidence>
<dbReference type="SUPFAM" id="SSF50923">
    <property type="entry name" value="Hemopexin-like domain"/>
    <property type="match status" value="2"/>
</dbReference>
<evidence type="ECO:0000256" key="13">
    <source>
        <dbReference type="PROSITE-ProRule" id="PRU01011"/>
    </source>
</evidence>
<dbReference type="PANTHER" id="PTHR22917:SF9">
    <property type="entry name" value="HEMOPEXIN"/>
    <property type="match status" value="1"/>
</dbReference>
<evidence type="ECO:0000256" key="12">
    <source>
        <dbReference type="ARBA" id="ARBA00023180"/>
    </source>
</evidence>
<accession>A0A8C8SL75</accession>
<evidence type="ECO:0000256" key="8">
    <source>
        <dbReference type="ARBA" id="ARBA00022723"/>
    </source>
</evidence>
<comment type="subcellular location">
    <subcellularLocation>
        <location evidence="2">Secreted</location>
    </subcellularLocation>
</comment>
<dbReference type="InterPro" id="IPR018487">
    <property type="entry name" value="Hemopexin-like_repeat"/>
</dbReference>
<evidence type="ECO:0000256" key="3">
    <source>
        <dbReference type="ARBA" id="ARBA00011072"/>
    </source>
</evidence>
<comment type="similarity">
    <text evidence="3">Belongs to the hemopexin family.</text>
</comment>
<feature type="repeat" description="Hemopexin" evidence="13">
    <location>
        <begin position="306"/>
        <end position="353"/>
    </location>
</feature>
<evidence type="ECO:0000256" key="7">
    <source>
        <dbReference type="ARBA" id="ARBA00022617"/>
    </source>
</evidence>
<keyword evidence="15" id="KW-1185">Reference proteome</keyword>
<feature type="repeat" description="Hemopexin" evidence="13">
    <location>
        <begin position="261"/>
        <end position="305"/>
    </location>
</feature>
<dbReference type="GO" id="GO:0046872">
    <property type="term" value="F:metal ion binding"/>
    <property type="evidence" value="ECO:0007669"/>
    <property type="project" value="UniProtKB-KW"/>
</dbReference>
<proteinExistence type="inferred from homology"/>
<dbReference type="PANTHER" id="PTHR22917">
    <property type="entry name" value="HEMOPEXIN DOMAIN-CONTAINING PROTEIN"/>
    <property type="match status" value="1"/>
</dbReference>
<feature type="repeat" description="Hemopexin" evidence="13">
    <location>
        <begin position="93"/>
        <end position="145"/>
    </location>
</feature>
<keyword evidence="12" id="KW-0325">Glycoprotein</keyword>
<evidence type="ECO:0000256" key="2">
    <source>
        <dbReference type="ARBA" id="ARBA00004613"/>
    </source>
</evidence>
<evidence type="ECO:0000256" key="10">
    <source>
        <dbReference type="ARBA" id="ARBA00022737"/>
    </source>
</evidence>
<keyword evidence="11" id="KW-0408">Iron</keyword>
<dbReference type="FunFam" id="2.110.10.10:FF:000009">
    <property type="entry name" value="Hemopexin"/>
    <property type="match status" value="1"/>
</dbReference>
<evidence type="ECO:0000256" key="11">
    <source>
        <dbReference type="ARBA" id="ARBA00023004"/>
    </source>
</evidence>
<dbReference type="CDD" id="cd00094">
    <property type="entry name" value="HX"/>
    <property type="match status" value="1"/>
</dbReference>
<evidence type="ECO:0000256" key="1">
    <source>
        <dbReference type="ARBA" id="ARBA00002031"/>
    </source>
</evidence>
<keyword evidence="5" id="KW-0813">Transport</keyword>
<dbReference type="Pfam" id="PF00045">
    <property type="entry name" value="Hemopexin"/>
    <property type="match status" value="3"/>
</dbReference>
<keyword evidence="6" id="KW-0964">Secreted</keyword>
<dbReference type="Proteomes" id="UP000694393">
    <property type="component" value="Unplaced"/>
</dbReference>
<keyword evidence="10" id="KW-0677">Repeat</keyword>
<evidence type="ECO:0000256" key="6">
    <source>
        <dbReference type="ARBA" id="ARBA00022525"/>
    </source>
</evidence>
<dbReference type="SMART" id="SM00120">
    <property type="entry name" value="HX"/>
    <property type="match status" value="5"/>
</dbReference>
<evidence type="ECO:0000313" key="14">
    <source>
        <dbReference type="Ensembl" id="ENSPCEP00000021470.1"/>
    </source>
</evidence>
<sequence>MGSASARGMELGTKPSSLCSNHGKAEAAGARFHPGVEPILNDTEVARRCADEGGFDAVTLDEQGVMLFFRGDHVWKGFHGPAQLINATWPEIQGSVDAALRLPREKHPDTHHSVYLFQGARVWAYLEGRLQPGYPRLIGEEFKGVPGELDGAVECHAGDCQAESVIFFKGQDVFSYDLDLGVVKRRSWPEVTNCSAAVHWLGRYYCFQGTLFLRFQPATGQVPPGYRRDVRDYFMRCPGRGHGHHVRRNTTIMATRNHCSGLPFQAFTADDAGRTYAFRGGQYFRVDTQRDGWHSWPLNHTWPELVGEVDNAFSWDKKIYLIQGSQVYIYLVGQGYTLVEGYPRGLQDELGIPGADATFTCPHSAELFVIRGSHMQQVDLNQSPRQPGPKEPIPHAHVDSAMCNAKGVHLFQGGAFHHYSTVAELRASTRPSAPQNVTTVLFGCPPDGQH</sequence>
<keyword evidence="7" id="KW-0349">Heme</keyword>
<evidence type="ECO:0000313" key="15">
    <source>
        <dbReference type="Proteomes" id="UP000694393"/>
    </source>
</evidence>
<reference evidence="14" key="2">
    <citation type="submission" date="2025-09" db="UniProtKB">
        <authorList>
            <consortium name="Ensembl"/>
        </authorList>
    </citation>
    <scope>IDENTIFICATION</scope>
</reference>
<name>A0A8C8SL75_9SAUR</name>
<dbReference type="AlphaFoldDB" id="A0A8C8SL75"/>
<dbReference type="Ensembl" id="ENSPCET00000022206.1">
    <property type="protein sequence ID" value="ENSPCEP00000021470.1"/>
    <property type="gene ID" value="ENSPCEG00000016506.1"/>
</dbReference>
<feature type="repeat" description="Hemopexin" evidence="13">
    <location>
        <begin position="191"/>
        <end position="237"/>
    </location>
</feature>
<reference evidence="14" key="1">
    <citation type="submission" date="2025-08" db="UniProtKB">
        <authorList>
            <consortium name="Ensembl"/>
        </authorList>
    </citation>
    <scope>IDENTIFICATION</scope>
</reference>
<dbReference type="InterPro" id="IPR036375">
    <property type="entry name" value="Hemopexin-like_dom_sf"/>
</dbReference>
<feature type="repeat" description="Hemopexin" evidence="13">
    <location>
        <begin position="52"/>
        <end position="92"/>
    </location>
</feature>
<dbReference type="InterPro" id="IPR000585">
    <property type="entry name" value="Hemopexin-like_dom"/>
</dbReference>
<protein>
    <recommendedName>
        <fullName evidence="4">Hemopexin</fullName>
    </recommendedName>
</protein>
<dbReference type="GO" id="GO:0005615">
    <property type="term" value="C:extracellular space"/>
    <property type="evidence" value="ECO:0007669"/>
    <property type="project" value="TreeGrafter"/>
</dbReference>
<dbReference type="PROSITE" id="PS51642">
    <property type="entry name" value="HEMOPEXIN_2"/>
    <property type="match status" value="5"/>
</dbReference>
<dbReference type="InterPro" id="IPR051298">
    <property type="entry name" value="Heme_transport/Cell_adhesion"/>
</dbReference>
<evidence type="ECO:0000256" key="4">
    <source>
        <dbReference type="ARBA" id="ARBA00013632"/>
    </source>
</evidence>
<comment type="function">
    <text evidence="1">Binds heme and transports it to the liver for breakdown and iron recovery, after which the free hemopexin returns to the circulation.</text>
</comment>
<dbReference type="Gene3D" id="2.110.10.10">
    <property type="entry name" value="Hemopexin-like domain"/>
    <property type="match status" value="2"/>
</dbReference>
<keyword evidence="8" id="KW-0479">Metal-binding</keyword>
<organism evidence="14 15">
    <name type="scientific">Pelusios castaneus</name>
    <name type="common">West African mud turtle</name>
    <dbReference type="NCBI Taxonomy" id="367368"/>
    <lineage>
        <taxon>Eukaryota</taxon>
        <taxon>Metazoa</taxon>
        <taxon>Chordata</taxon>
        <taxon>Craniata</taxon>
        <taxon>Vertebrata</taxon>
        <taxon>Euteleostomi</taxon>
        <taxon>Archelosauria</taxon>
        <taxon>Testudinata</taxon>
        <taxon>Testudines</taxon>
        <taxon>Pleurodira</taxon>
        <taxon>Pelomedusidae</taxon>
        <taxon>Pelusios</taxon>
    </lineage>
</organism>